<gene>
    <name evidence="2" type="ORF">QE152_g26012</name>
</gene>
<accession>A0AAW1JZ67</accession>
<organism evidence="2 3">
    <name type="scientific">Popillia japonica</name>
    <name type="common">Japanese beetle</name>
    <dbReference type="NCBI Taxonomy" id="7064"/>
    <lineage>
        <taxon>Eukaryota</taxon>
        <taxon>Metazoa</taxon>
        <taxon>Ecdysozoa</taxon>
        <taxon>Arthropoda</taxon>
        <taxon>Hexapoda</taxon>
        <taxon>Insecta</taxon>
        <taxon>Pterygota</taxon>
        <taxon>Neoptera</taxon>
        <taxon>Endopterygota</taxon>
        <taxon>Coleoptera</taxon>
        <taxon>Polyphaga</taxon>
        <taxon>Scarabaeiformia</taxon>
        <taxon>Scarabaeidae</taxon>
        <taxon>Rutelinae</taxon>
        <taxon>Popillia</taxon>
    </lineage>
</organism>
<dbReference type="InterPro" id="IPR011011">
    <property type="entry name" value="Znf_FYVE_PHD"/>
</dbReference>
<dbReference type="Proteomes" id="UP001458880">
    <property type="component" value="Unassembled WGS sequence"/>
</dbReference>
<feature type="coiled-coil region" evidence="1">
    <location>
        <begin position="78"/>
        <end position="105"/>
    </location>
</feature>
<keyword evidence="1" id="KW-0175">Coiled coil</keyword>
<keyword evidence="3" id="KW-1185">Reference proteome</keyword>
<name>A0AAW1JZ67_POPJA</name>
<comment type="caution">
    <text evidence="2">The sequence shown here is derived from an EMBL/GenBank/DDBJ whole genome shotgun (WGS) entry which is preliminary data.</text>
</comment>
<dbReference type="InterPro" id="IPR013083">
    <property type="entry name" value="Znf_RING/FYVE/PHD"/>
</dbReference>
<evidence type="ECO:0000313" key="3">
    <source>
        <dbReference type="Proteomes" id="UP001458880"/>
    </source>
</evidence>
<dbReference type="EMBL" id="JASPKY010000293">
    <property type="protein sequence ID" value="KAK9710441.1"/>
    <property type="molecule type" value="Genomic_DNA"/>
</dbReference>
<dbReference type="SUPFAM" id="SSF57903">
    <property type="entry name" value="FYVE/PHD zinc finger"/>
    <property type="match status" value="1"/>
</dbReference>
<reference evidence="2 3" key="1">
    <citation type="journal article" date="2024" name="BMC Genomics">
        <title>De novo assembly and annotation of Popillia japonica's genome with initial clues to its potential as an invasive pest.</title>
        <authorList>
            <person name="Cucini C."/>
            <person name="Boschi S."/>
            <person name="Funari R."/>
            <person name="Cardaioli E."/>
            <person name="Iannotti N."/>
            <person name="Marturano G."/>
            <person name="Paoli F."/>
            <person name="Bruttini M."/>
            <person name="Carapelli A."/>
            <person name="Frati F."/>
            <person name="Nardi F."/>
        </authorList>
    </citation>
    <scope>NUCLEOTIDE SEQUENCE [LARGE SCALE GENOMIC DNA]</scope>
    <source>
        <strain evidence="2">DMR45628</strain>
    </source>
</reference>
<sequence>MNSCKNCTIIIKSNSSNIQCDACRGFIHATCAGISENDAMITRAKARCIKIVCNNCNSNMAQFGEFKTLITSLKTDFASAIEALKNEFNEKLNNLKREINCQNGTPKMECNMEDLLMK</sequence>
<evidence type="ECO:0000256" key="1">
    <source>
        <dbReference type="SAM" id="Coils"/>
    </source>
</evidence>
<dbReference type="AlphaFoldDB" id="A0AAW1JZ67"/>
<evidence type="ECO:0000313" key="2">
    <source>
        <dbReference type="EMBL" id="KAK9710441.1"/>
    </source>
</evidence>
<dbReference type="Gene3D" id="3.30.40.10">
    <property type="entry name" value="Zinc/RING finger domain, C3HC4 (zinc finger)"/>
    <property type="match status" value="1"/>
</dbReference>
<protein>
    <recommendedName>
        <fullName evidence="4">Zinc finger PHD-type domain-containing protein</fullName>
    </recommendedName>
</protein>
<evidence type="ECO:0008006" key="4">
    <source>
        <dbReference type="Google" id="ProtNLM"/>
    </source>
</evidence>
<proteinExistence type="predicted"/>